<sequence length="391" mass="42811">MQLMWQCRRKLLRWSWGWRWMVLKILWLNGVHPASLFAEASHEPLHVYFIRHGEKPADPIANLHLSVKGQERAMALVPFFLPGFREKGKLKIQRPSMVVAQVASTLFPSERSHDTAIPIAAALGIPVRPFHRLEEPKVARYLYEQVVAADRNDTNLSVLVIWEHQALPVLVQHLINHLMAHAFCEDAKKTAKEAAKGRAALCSPNATRFKDVPPPLQSHPPPPATFFDSFAPAWAAGSNVTAVSVRSLRGDGDGGGGGGGGGRHYCIPDWHDDRFDLLWDLRLSKVKLKDGRPPPHPQGGGGEADDDDSRWKDLGDGGDGEADTETDSEAGEGAGASGGDGGSEESDESGLWLRVSLGAYCQHLLADDAKCKPKLHWQHICPLTTTEGGWG</sequence>
<proteinExistence type="predicted"/>
<dbReference type="InterPro" id="IPR029033">
    <property type="entry name" value="His_PPase_superfam"/>
</dbReference>
<dbReference type="InParanoid" id="A0A0G4EGD9"/>
<dbReference type="AlphaFoldDB" id="A0A0G4EGD9"/>
<keyword evidence="4" id="KW-1185">Reference proteome</keyword>
<keyword evidence="2" id="KW-0732">Signal</keyword>
<reference evidence="3 4" key="1">
    <citation type="submission" date="2014-11" db="EMBL/GenBank/DDBJ databases">
        <authorList>
            <person name="Zhu J."/>
            <person name="Qi W."/>
            <person name="Song R."/>
        </authorList>
    </citation>
    <scope>NUCLEOTIDE SEQUENCE [LARGE SCALE GENOMIC DNA]</scope>
</reference>
<evidence type="ECO:0000256" key="2">
    <source>
        <dbReference type="SAM" id="SignalP"/>
    </source>
</evidence>
<feature type="compositionally biased region" description="Acidic residues" evidence="1">
    <location>
        <begin position="316"/>
        <end position="330"/>
    </location>
</feature>
<evidence type="ECO:0000256" key="1">
    <source>
        <dbReference type="SAM" id="MobiDB-lite"/>
    </source>
</evidence>
<feature type="compositionally biased region" description="Gly residues" evidence="1">
    <location>
        <begin position="332"/>
        <end position="341"/>
    </location>
</feature>
<evidence type="ECO:0000313" key="4">
    <source>
        <dbReference type="Proteomes" id="UP000041254"/>
    </source>
</evidence>
<protein>
    <submittedName>
        <fullName evidence="3">Uncharacterized protein</fullName>
    </submittedName>
</protein>
<dbReference type="Proteomes" id="UP000041254">
    <property type="component" value="Unassembled WGS sequence"/>
</dbReference>
<feature type="region of interest" description="Disordered" evidence="1">
    <location>
        <begin position="287"/>
        <end position="348"/>
    </location>
</feature>
<dbReference type="EMBL" id="CDMY01000221">
    <property type="protein sequence ID" value="CEL94535.1"/>
    <property type="molecule type" value="Genomic_DNA"/>
</dbReference>
<dbReference type="VEuPathDB" id="CryptoDB:Vbra_7261"/>
<name>A0A0G4EGD9_VITBC</name>
<dbReference type="OrthoDB" id="425925at2759"/>
<feature type="signal peptide" evidence="2">
    <location>
        <begin position="1"/>
        <end position="33"/>
    </location>
</feature>
<gene>
    <name evidence="3" type="ORF">Vbra_7261</name>
</gene>
<organism evidence="3 4">
    <name type="scientific">Vitrella brassicaformis (strain CCMP3155)</name>
    <dbReference type="NCBI Taxonomy" id="1169540"/>
    <lineage>
        <taxon>Eukaryota</taxon>
        <taxon>Sar</taxon>
        <taxon>Alveolata</taxon>
        <taxon>Colpodellida</taxon>
        <taxon>Vitrellaceae</taxon>
        <taxon>Vitrella</taxon>
    </lineage>
</organism>
<dbReference type="SUPFAM" id="SSF53254">
    <property type="entry name" value="Phosphoglycerate mutase-like"/>
    <property type="match status" value="1"/>
</dbReference>
<dbReference type="Gene3D" id="3.40.50.1240">
    <property type="entry name" value="Phosphoglycerate mutase-like"/>
    <property type="match status" value="1"/>
</dbReference>
<accession>A0A0G4EGD9</accession>
<evidence type="ECO:0000313" key="3">
    <source>
        <dbReference type="EMBL" id="CEL94535.1"/>
    </source>
</evidence>
<feature type="chain" id="PRO_5005187089" evidence="2">
    <location>
        <begin position="34"/>
        <end position="391"/>
    </location>
</feature>